<dbReference type="SUPFAM" id="SSF52518">
    <property type="entry name" value="Thiamin diphosphate-binding fold (THDP-binding)"/>
    <property type="match status" value="2"/>
</dbReference>
<dbReference type="InterPro" id="IPR011766">
    <property type="entry name" value="TPP_enzyme_TPP-bd"/>
</dbReference>
<dbReference type="eggNOG" id="COG1014">
    <property type="taxonomic scope" value="Bacteria"/>
</dbReference>
<evidence type="ECO:0000256" key="2">
    <source>
        <dbReference type="ARBA" id="ARBA00022448"/>
    </source>
</evidence>
<keyword evidence="8 12" id="KW-0411">Iron-sulfur</keyword>
<keyword evidence="7 12" id="KW-0408">Iron</keyword>
<dbReference type="SMART" id="SM00890">
    <property type="entry name" value="EKR"/>
    <property type="match status" value="1"/>
</dbReference>
<keyword evidence="5 9" id="KW-0249">Electron transport</keyword>
<dbReference type="InterPro" id="IPR033412">
    <property type="entry name" value="PFOR_II"/>
</dbReference>
<evidence type="ECO:0000256" key="3">
    <source>
        <dbReference type="ARBA" id="ARBA00022485"/>
    </source>
</evidence>
<dbReference type="PATRIC" id="fig|386415.7.peg.956"/>
<feature type="binding site" evidence="12">
    <location>
        <position position="813"/>
    </location>
    <ligand>
        <name>[4Fe-4S] cluster</name>
        <dbReference type="ChEBI" id="CHEBI:49883"/>
        <label>3</label>
    </ligand>
</feature>
<dbReference type="InterPro" id="IPR002880">
    <property type="entry name" value="Pyrv_Fd/Flavodoxin_OxRdtase_N"/>
</dbReference>
<feature type="binding site" evidence="12">
    <location>
        <position position="694"/>
    </location>
    <ligand>
        <name>[4Fe-4S] cluster</name>
        <dbReference type="ChEBI" id="CHEBI:49883"/>
        <label>1</label>
    </ligand>
</feature>
<dbReference type="CDD" id="cd07034">
    <property type="entry name" value="TPP_PYR_PFOR_IOR-alpha_like"/>
    <property type="match status" value="1"/>
</dbReference>
<feature type="binding site" evidence="10">
    <location>
        <begin position="989"/>
        <end position="994"/>
    </location>
    <ligand>
        <name>thiamine diphosphate</name>
        <dbReference type="ChEBI" id="CHEBI:58937"/>
    </ligand>
</feature>
<dbReference type="PROSITE" id="PS00198">
    <property type="entry name" value="4FE4S_FER_1"/>
    <property type="match status" value="1"/>
</dbReference>
<evidence type="ECO:0000256" key="5">
    <source>
        <dbReference type="ARBA" id="ARBA00022982"/>
    </source>
</evidence>
<dbReference type="EMBL" id="CP000382">
    <property type="protein sequence ID" value="ABK60855.1"/>
    <property type="molecule type" value="Genomic_DNA"/>
</dbReference>
<evidence type="ECO:0000256" key="1">
    <source>
        <dbReference type="ARBA" id="ARBA00009032"/>
    </source>
</evidence>
<dbReference type="AlphaFoldDB" id="A0PZX5"/>
<organism evidence="14 15">
    <name type="scientific">Clostridium novyi (strain NT)</name>
    <dbReference type="NCBI Taxonomy" id="386415"/>
    <lineage>
        <taxon>Bacteria</taxon>
        <taxon>Bacillati</taxon>
        <taxon>Bacillota</taxon>
        <taxon>Clostridia</taxon>
        <taxon>Eubacteriales</taxon>
        <taxon>Clostridiaceae</taxon>
        <taxon>Clostridium</taxon>
    </lineage>
</organism>
<feature type="binding site" evidence="12">
    <location>
        <position position="1069"/>
    </location>
    <ligand>
        <name>[4Fe-4S] cluster</name>
        <dbReference type="ChEBI" id="CHEBI:49883"/>
        <label>3</label>
    </ligand>
</feature>
<dbReference type="Gene3D" id="3.40.50.920">
    <property type="match status" value="1"/>
</dbReference>
<dbReference type="PANTHER" id="PTHR32154">
    <property type="entry name" value="PYRUVATE-FLAVODOXIN OXIDOREDUCTASE-RELATED"/>
    <property type="match status" value="1"/>
</dbReference>
<dbReference type="KEGG" id="cno:NT01CX_1854"/>
<dbReference type="Pfam" id="PF10371">
    <property type="entry name" value="EKR"/>
    <property type="match status" value="1"/>
</dbReference>
<dbReference type="Pfam" id="PF17147">
    <property type="entry name" value="PFOR_II"/>
    <property type="match status" value="1"/>
</dbReference>
<proteinExistence type="inferred from homology"/>
<keyword evidence="3 12" id="KW-0004">4Fe-4S</keyword>
<dbReference type="HOGENOM" id="CLU_002569_0_0_9"/>
<feature type="binding site" evidence="12">
    <location>
        <position position="744"/>
    </location>
    <ligand>
        <name>[4Fe-4S] cluster</name>
        <dbReference type="ChEBI" id="CHEBI:49883"/>
        <label>2</label>
    </ligand>
</feature>
<evidence type="ECO:0000313" key="14">
    <source>
        <dbReference type="EMBL" id="ABK60855.1"/>
    </source>
</evidence>
<feature type="site" description="Important for catalytic activity" evidence="11">
    <location>
        <position position="63"/>
    </location>
</feature>
<feature type="binding site" evidence="10">
    <location>
        <position position="113"/>
    </location>
    <ligand>
        <name>pyruvate</name>
        <dbReference type="ChEBI" id="CHEBI:15361"/>
    </ligand>
</feature>
<dbReference type="InterPro" id="IPR017900">
    <property type="entry name" value="4Fe4S_Fe_S_CS"/>
</dbReference>
<feature type="domain" description="4Fe-4S ferredoxin-type" evidence="13">
    <location>
        <begin position="679"/>
        <end position="708"/>
    </location>
</feature>
<accession>A0PZX5</accession>
<dbReference type="Proteomes" id="UP000008220">
    <property type="component" value="Chromosome"/>
</dbReference>
<feature type="binding site" evidence="10">
    <location>
        <position position="815"/>
    </location>
    <ligand>
        <name>thiamine diphosphate</name>
        <dbReference type="ChEBI" id="CHEBI:58937"/>
    </ligand>
</feature>
<evidence type="ECO:0000256" key="10">
    <source>
        <dbReference type="PIRSR" id="PIRSR000159-1"/>
    </source>
</evidence>
<feature type="binding site" evidence="12">
    <location>
        <position position="810"/>
    </location>
    <ligand>
        <name>[4Fe-4S] cluster</name>
        <dbReference type="ChEBI" id="CHEBI:49883"/>
        <label>3</label>
    </ligand>
</feature>
<dbReference type="FunFam" id="3.40.50.970:FF:000012">
    <property type="entry name" value="Pyruvate:ferredoxin (Flavodoxin) oxidoreductase"/>
    <property type="match status" value="1"/>
</dbReference>
<dbReference type="GO" id="GO:0051539">
    <property type="term" value="F:4 iron, 4 sulfur cluster binding"/>
    <property type="evidence" value="ECO:0007669"/>
    <property type="project" value="UniProtKB-KW"/>
</dbReference>
<dbReference type="Pfam" id="PF12838">
    <property type="entry name" value="Fer4_7"/>
    <property type="match status" value="1"/>
</dbReference>
<dbReference type="GO" id="GO:0030976">
    <property type="term" value="F:thiamine pyrophosphate binding"/>
    <property type="evidence" value="ECO:0007669"/>
    <property type="project" value="InterPro"/>
</dbReference>
<evidence type="ECO:0000313" key="15">
    <source>
        <dbReference type="Proteomes" id="UP000008220"/>
    </source>
</evidence>
<feature type="binding site" evidence="10">
    <location>
        <position position="63"/>
    </location>
    <ligand>
        <name>thiamine diphosphate</name>
        <dbReference type="ChEBI" id="CHEBI:58937"/>
    </ligand>
</feature>
<evidence type="ECO:0000259" key="13">
    <source>
        <dbReference type="PROSITE" id="PS51379"/>
    </source>
</evidence>
<dbReference type="Pfam" id="PF02775">
    <property type="entry name" value="TPP_enzyme_C"/>
    <property type="match status" value="1"/>
</dbReference>
<feature type="binding site" evidence="12">
    <location>
        <position position="754"/>
    </location>
    <ligand>
        <name>[4Fe-4S] cluster</name>
        <dbReference type="ChEBI" id="CHEBI:49883"/>
        <label>1</label>
    </ligand>
</feature>
<dbReference type="InterPro" id="IPR029061">
    <property type="entry name" value="THDP-binding"/>
</dbReference>
<name>A0PZX5_CLONN</name>
<dbReference type="Gene3D" id="3.40.50.970">
    <property type="match status" value="2"/>
</dbReference>
<keyword evidence="2 9" id="KW-0813">Transport</keyword>
<dbReference type="FunFam" id="3.40.50.970:FF:000041">
    <property type="entry name" value="Pyruvate:ferredoxin (Flavodoxin) oxidoreductase"/>
    <property type="match status" value="1"/>
</dbReference>
<dbReference type="SUPFAM" id="SSF54862">
    <property type="entry name" value="4Fe-4S ferredoxins"/>
    <property type="match status" value="1"/>
</dbReference>
<dbReference type="GO" id="GO:0005506">
    <property type="term" value="F:iron ion binding"/>
    <property type="evidence" value="ECO:0007669"/>
    <property type="project" value="InterPro"/>
</dbReference>
<dbReference type="eggNOG" id="COG0674">
    <property type="taxonomic scope" value="Bacteria"/>
</dbReference>
<dbReference type="Pfam" id="PF01855">
    <property type="entry name" value="POR_N"/>
    <property type="match status" value="1"/>
</dbReference>
<dbReference type="GO" id="GO:0019164">
    <property type="term" value="F:pyruvate synthase activity"/>
    <property type="evidence" value="ECO:0007669"/>
    <property type="project" value="UniProtKB-EC"/>
</dbReference>
<dbReference type="eggNOG" id="COG1013">
    <property type="taxonomic scope" value="Bacteria"/>
</dbReference>
<evidence type="ECO:0000256" key="6">
    <source>
        <dbReference type="ARBA" id="ARBA00023002"/>
    </source>
</evidence>
<dbReference type="GO" id="GO:0006979">
    <property type="term" value="P:response to oxidative stress"/>
    <property type="evidence" value="ECO:0007669"/>
    <property type="project" value="TreeGrafter"/>
</dbReference>
<comment type="cofactor">
    <cofactor evidence="12">
        <name>[4Fe-4S] cluster</name>
        <dbReference type="ChEBI" id="CHEBI:49883"/>
    </cofactor>
    <text evidence="12">Binds 3 [4Fe-4S] clusters per subunit.</text>
</comment>
<protein>
    <recommendedName>
        <fullName evidence="9">Pyruvate:ferredoxin oxidoreductase</fullName>
        <ecNumber evidence="9">1.2.7.1</ecNumber>
    </recommendedName>
    <alternativeName>
        <fullName evidence="9">Pyruvate synthase</fullName>
    </alternativeName>
</protein>
<feature type="binding site" evidence="12">
    <location>
        <position position="691"/>
    </location>
    <ligand>
        <name>[4Fe-4S] cluster</name>
        <dbReference type="ChEBI" id="CHEBI:49883"/>
        <label>1</label>
    </ligand>
</feature>
<feature type="site" description="Important for catalytic activity" evidence="11">
    <location>
        <position position="113"/>
    </location>
</feature>
<evidence type="ECO:0000256" key="8">
    <source>
        <dbReference type="ARBA" id="ARBA00023014"/>
    </source>
</evidence>
<dbReference type="Gene3D" id="4.10.780.10">
    <property type="entry name" value="Pyruvate-flavodoxin oxidoreductase, EKR domain"/>
    <property type="match status" value="1"/>
</dbReference>
<comment type="similarity">
    <text evidence="1 9">Belongs to the pyruvate:ferredoxin/flavodoxin oxidoreductase family.</text>
</comment>
<dbReference type="InterPro" id="IPR019752">
    <property type="entry name" value="Pyrv/ketoisovalerate_OxRed_cat"/>
</dbReference>
<feature type="binding site" evidence="12">
    <location>
        <position position="750"/>
    </location>
    <ligand>
        <name>[4Fe-4S] cluster</name>
        <dbReference type="ChEBI" id="CHEBI:49883"/>
        <label>2</label>
    </ligand>
</feature>
<gene>
    <name evidence="14" type="primary">nifJ</name>
    <name evidence="14" type="ordered locus">NT01CX_1854</name>
</gene>
<dbReference type="EC" id="1.2.7.1" evidence="9"/>
<dbReference type="Gene3D" id="3.30.70.20">
    <property type="match status" value="1"/>
</dbReference>
<feature type="binding site" evidence="12">
    <location>
        <position position="698"/>
    </location>
    <ligand>
        <name>[4Fe-4S] cluster</name>
        <dbReference type="ChEBI" id="CHEBI:49883"/>
        <label>2</label>
    </ligand>
</feature>
<dbReference type="InterPro" id="IPR037112">
    <property type="entry name" value="Pyrv-flavodox_OxR_EKR_sf"/>
</dbReference>
<keyword evidence="4 12" id="KW-0479">Metal-binding</keyword>
<dbReference type="PANTHER" id="PTHR32154:SF0">
    <property type="entry name" value="PYRUVATE-FLAVODOXIN OXIDOREDUCTASE-RELATED"/>
    <property type="match status" value="1"/>
</dbReference>
<dbReference type="InterPro" id="IPR011895">
    <property type="entry name" value="Pyrv_flavodox_OxRed"/>
</dbReference>
<dbReference type="Pfam" id="PF01558">
    <property type="entry name" value="POR"/>
    <property type="match status" value="1"/>
</dbReference>
<feature type="binding site" evidence="10">
    <location>
        <position position="30"/>
    </location>
    <ligand>
        <name>pyruvate</name>
        <dbReference type="ChEBI" id="CHEBI:15361"/>
    </ligand>
</feature>
<feature type="site" description="Important for catalytic activity" evidence="11">
    <location>
        <position position="994"/>
    </location>
</feature>
<feature type="domain" description="4Fe-4S ferredoxin-type" evidence="13">
    <location>
        <begin position="735"/>
        <end position="766"/>
    </location>
</feature>
<dbReference type="PROSITE" id="PS51379">
    <property type="entry name" value="4FE4S_FER_2"/>
    <property type="match status" value="2"/>
</dbReference>
<dbReference type="FunFam" id="3.30.70.20:FF:000022">
    <property type="entry name" value="Pyruvate:ferredoxin (Flavodoxin) oxidoreductase"/>
    <property type="match status" value="1"/>
</dbReference>
<dbReference type="InterPro" id="IPR017896">
    <property type="entry name" value="4Fe4S_Fe-S-bd"/>
</dbReference>
<dbReference type="FunFam" id="3.40.920.10:FF:000001">
    <property type="entry name" value="Pyruvate:ferredoxin (Flavodoxin) oxidoreductase"/>
    <property type="match status" value="1"/>
</dbReference>
<dbReference type="STRING" id="386415.NT01CX_1854"/>
<keyword evidence="15" id="KW-1185">Reference proteome</keyword>
<dbReference type="InterPro" id="IPR002869">
    <property type="entry name" value="Pyrv_flavodox_OxRed_cen"/>
</dbReference>
<dbReference type="CDD" id="cd03377">
    <property type="entry name" value="TPP_PFOR_PNO"/>
    <property type="match status" value="1"/>
</dbReference>
<evidence type="ECO:0000256" key="9">
    <source>
        <dbReference type="PIRNR" id="PIRNR000159"/>
    </source>
</evidence>
<dbReference type="InterPro" id="IPR050722">
    <property type="entry name" value="Pyruvate:ferred/Flavod_OxRd"/>
</dbReference>
<reference evidence="14 15" key="1">
    <citation type="journal article" date="2006" name="Nat. Biotechnol.">
        <title>The genome and transcriptomes of the anti-tumor agent Clostridium novyi-NT.</title>
        <authorList>
            <person name="Bettegowda C."/>
            <person name="Huang X."/>
            <person name="Lin J."/>
            <person name="Cheong I."/>
            <person name="Kohli M."/>
            <person name="Szabo S.A."/>
            <person name="Zhang X."/>
            <person name="Diaz L.A. Jr."/>
            <person name="Velculescu V.E."/>
            <person name="Parmigiani G."/>
            <person name="Kinzler K.W."/>
            <person name="Vogelstein B."/>
            <person name="Zhou S."/>
        </authorList>
    </citation>
    <scope>NUCLEOTIDE SEQUENCE [LARGE SCALE GENOMIC DNA]</scope>
    <source>
        <strain evidence="14 15">NT</strain>
    </source>
</reference>
<feature type="site" description="Important for catalytic activity" evidence="11">
    <location>
        <position position="30"/>
    </location>
</feature>
<evidence type="ECO:0000256" key="12">
    <source>
        <dbReference type="PIRSR" id="PIRSR000159-50"/>
    </source>
</evidence>
<keyword evidence="14" id="KW-0670">Pyruvate</keyword>
<feature type="binding site" evidence="12">
    <location>
        <position position="838"/>
    </location>
    <ligand>
        <name>[4Fe-4S] cluster</name>
        <dbReference type="ChEBI" id="CHEBI:49883"/>
        <label>3</label>
    </ligand>
</feature>
<feature type="binding site" evidence="12">
    <location>
        <position position="747"/>
    </location>
    <ligand>
        <name>[4Fe-4S] cluster</name>
        <dbReference type="ChEBI" id="CHEBI:49883"/>
        <label>2</label>
    </ligand>
</feature>
<feature type="binding site" evidence="12">
    <location>
        <position position="688"/>
    </location>
    <ligand>
        <name>[4Fe-4S] cluster</name>
        <dbReference type="ChEBI" id="CHEBI:49883"/>
        <label>1</label>
    </ligand>
</feature>
<feature type="binding site" evidence="10">
    <location>
        <begin position="960"/>
        <end position="963"/>
    </location>
    <ligand>
        <name>thiamine diphosphate</name>
        <dbReference type="ChEBI" id="CHEBI:58937"/>
    </ligand>
</feature>
<comment type="catalytic activity">
    <reaction evidence="9">
        <text>2 oxidized [2Fe-2S]-[ferredoxin] + pyruvate + CoA = 2 reduced [2Fe-2S]-[ferredoxin] + acetyl-CoA + CO2 + H(+)</text>
        <dbReference type="Rhea" id="RHEA:12765"/>
        <dbReference type="Rhea" id="RHEA-COMP:10000"/>
        <dbReference type="Rhea" id="RHEA-COMP:10001"/>
        <dbReference type="ChEBI" id="CHEBI:15361"/>
        <dbReference type="ChEBI" id="CHEBI:15378"/>
        <dbReference type="ChEBI" id="CHEBI:16526"/>
        <dbReference type="ChEBI" id="CHEBI:33737"/>
        <dbReference type="ChEBI" id="CHEBI:33738"/>
        <dbReference type="ChEBI" id="CHEBI:57287"/>
        <dbReference type="ChEBI" id="CHEBI:57288"/>
        <dbReference type="EC" id="1.2.7.1"/>
    </reaction>
</comment>
<dbReference type="FunFam" id="3.40.50.920:FF:000007">
    <property type="entry name" value="Pyruvate:ferredoxin (Flavodoxin) oxidoreductase"/>
    <property type="match status" value="1"/>
</dbReference>
<dbReference type="SUPFAM" id="SSF52922">
    <property type="entry name" value="TK C-terminal domain-like"/>
    <property type="match status" value="1"/>
</dbReference>
<dbReference type="SUPFAM" id="SSF53323">
    <property type="entry name" value="Pyruvate-ferredoxin oxidoreductase, PFOR, domain III"/>
    <property type="match status" value="1"/>
</dbReference>
<sequence>MAKMKTMDGNTAAAYTSYAFTDVTAIYPITPSSPMAESVDEWSAQGKKNLFGQTVKVMELQSEAGASAAVHGSLQSGALTTTYTASQGLLLMIPNMYKIAGELLPSVFHVSARALASHALSIFGDHQDVMAARQTGFALLASNSVQESMDLAAVAHLAALKGRVPFVHFFDGFRTSHEIQKVELLDYEDLRGLIDQDALKAFRNNALSPEHPVTRGTAQNPDIFFQAREASNKYYNAIPGIVEEYMGEINKITGRDYKLFNYYGAEDADRVIVAMGSGCETIEEVVDYLSARGEKVGLVKVHLYRPFSKEHLINAVPKTVKKIAVLDRTKEPGALGEPLYLDVKSAFYDVENKPVIVGGRYGLGSKDTTPGQMAAVFENLKQDEPKNNFTLGINDDVTHTSLETVEGIDVVAEGTTACKFWGLGSDGTVGANKSAIKIIGDHTDMYAQGYFAYDSKKSGGITISHLRFGKSPIKSPYLIQTPHFVACHNQSYVNKYDVLEGLRDNGNFLLNCIWNQEEVEEHLPAHMKRYIANHNINFYTIDAVKIAQEIGLGGRINMIMQAAFFKLANIIPIEDAVKYLKDAVVTSYGKKGEKVVNMNHAAIDQGVGAIVKVEVPESWKTAEDKKVEEKDVPEFISKILEPMNRQKGDELPVSAFEGMEDGTFPNGTAAYEKRGIAISVPEWSMENCIQCNQCSYVCPHAVIRPTLLTEEEYNNKPEGFKAVEAKGIKGEKLYYAMNVSVLDCTGCGNCAEVCPAPTKALVMKPAATQEAEQANYDYAQTLSVKENPMDKYTVKGSQFEKPLLEFHGACGGCGEAAYAKLITQLFGDRMMIANATGCTSIWGGSAPATPYTKNHEGKGPAWANSLFEDNAEYGLGMALGVSTIRTNMENVAKEAMEEVSAELKSALQEWVDNKEDAEGSKKAAAKLLPLLEAEKSNAKVAEILENKDFLIKRSQWIFGGDGWAYDIGYGGVDHALASGEDINIFVFDTEVYSNTGGQSSKSTRTGAVAKFAAAGKRTKKKDLGLMAMTYGYVYVAQIAMGSDKNQTIKAIKEAEAYPGPSLIIAYAPCINHGLKVGMACSQLEEKKAVDCGYWGLYRYNPQLKEEGKNPFILDSKEPKGNFKDFLLGEVRYASLKKARPEQADELYAQTEKDAMERLETYKRLAEDK</sequence>
<feature type="binding site" evidence="10">
    <location>
        <position position="838"/>
    </location>
    <ligand>
        <name>thiamine diphosphate</name>
        <dbReference type="ChEBI" id="CHEBI:58937"/>
    </ligand>
</feature>
<dbReference type="InterPro" id="IPR019456">
    <property type="entry name" value="Pyrv-flavodox_OxRtase_EKR"/>
</dbReference>
<evidence type="ECO:0000256" key="4">
    <source>
        <dbReference type="ARBA" id="ARBA00022723"/>
    </source>
</evidence>
<dbReference type="InterPro" id="IPR009014">
    <property type="entry name" value="Transketo_C/PFOR_II"/>
</dbReference>
<evidence type="ECO:0000256" key="11">
    <source>
        <dbReference type="PIRSR" id="PIRSR000159-2"/>
    </source>
</evidence>
<dbReference type="RefSeq" id="WP_011721931.1">
    <property type="nucleotide sequence ID" value="NC_008593.1"/>
</dbReference>
<dbReference type="GO" id="GO:0022900">
    <property type="term" value="P:electron transport chain"/>
    <property type="evidence" value="ECO:0007669"/>
    <property type="project" value="InterPro"/>
</dbReference>
<dbReference type="Gene3D" id="3.40.920.10">
    <property type="entry name" value="Pyruvate-ferredoxin oxidoreductase, PFOR, domain III"/>
    <property type="match status" value="1"/>
</dbReference>
<evidence type="ECO:0000256" key="7">
    <source>
        <dbReference type="ARBA" id="ARBA00023004"/>
    </source>
</evidence>
<dbReference type="PIRSF" id="PIRSF000159">
    <property type="entry name" value="NifJ"/>
    <property type="match status" value="1"/>
</dbReference>
<keyword evidence="6 9" id="KW-0560">Oxidoreductase</keyword>
<dbReference type="NCBIfam" id="TIGR02176">
    <property type="entry name" value="pyruv_ox_red"/>
    <property type="match status" value="1"/>
</dbReference>